<evidence type="ECO:0000256" key="2">
    <source>
        <dbReference type="ARBA" id="ARBA00010742"/>
    </source>
</evidence>
<feature type="domain" description="Ca3427-like PBP 2" evidence="8">
    <location>
        <begin position="95"/>
        <end position="168"/>
    </location>
</feature>
<keyword evidence="4" id="KW-0833">Ubl conjugation pathway</keyword>
<evidence type="ECO:0000313" key="10">
    <source>
        <dbReference type="Proteomes" id="UP000054845"/>
    </source>
</evidence>
<dbReference type="GO" id="GO:0015031">
    <property type="term" value="P:protein transport"/>
    <property type="evidence" value="ECO:0007669"/>
    <property type="project" value="UniProtKB-KW"/>
</dbReference>
<dbReference type="OrthoDB" id="1363at2759"/>
<evidence type="ECO:0000256" key="5">
    <source>
        <dbReference type="ARBA" id="ARBA00022927"/>
    </source>
</evidence>
<dbReference type="Pfam" id="PF22384">
    <property type="entry name" value="PBP2_Ca3427_like"/>
    <property type="match status" value="1"/>
</dbReference>
<dbReference type="AlphaFoldDB" id="A0A0P1BEP3"/>
<dbReference type="EMBL" id="CCYA01000232">
    <property type="protein sequence ID" value="CEH13839.1"/>
    <property type="molecule type" value="Genomic_DNA"/>
</dbReference>
<dbReference type="PANTHER" id="PTHR30024:SF47">
    <property type="entry name" value="TAURINE-BINDING PERIPLASMIC PROTEIN"/>
    <property type="match status" value="1"/>
</dbReference>
<dbReference type="InterPro" id="IPR054364">
    <property type="entry name" value="Ca3427-like_PBP2"/>
</dbReference>
<dbReference type="InterPro" id="IPR007135">
    <property type="entry name" value="Atg3/Atg10"/>
</dbReference>
<dbReference type="Gene3D" id="3.40.190.10">
    <property type="entry name" value="Periplasmic binding protein-like II"/>
    <property type="match status" value="2"/>
</dbReference>
<feature type="compositionally biased region" description="Polar residues" evidence="7">
    <location>
        <begin position="170"/>
        <end position="191"/>
    </location>
</feature>
<comment type="similarity">
    <text evidence="2">Belongs to the bacterial solute-binding protein SsuA/TauA family.</text>
</comment>
<keyword evidence="3" id="KW-0732">Signal</keyword>
<dbReference type="GO" id="GO:0019787">
    <property type="term" value="F:ubiquitin-like protein transferase activity"/>
    <property type="evidence" value="ECO:0007669"/>
    <property type="project" value="InterPro"/>
</dbReference>
<evidence type="ECO:0000256" key="6">
    <source>
        <dbReference type="ARBA" id="ARBA00023006"/>
    </source>
</evidence>
<dbReference type="Gene3D" id="3.30.1460.50">
    <property type="match status" value="1"/>
</dbReference>
<keyword evidence="5" id="KW-0653">Protein transport</keyword>
<evidence type="ECO:0000259" key="8">
    <source>
        <dbReference type="Pfam" id="PF22384"/>
    </source>
</evidence>
<accession>A0A0P1BEP3</accession>
<evidence type="ECO:0000256" key="4">
    <source>
        <dbReference type="ARBA" id="ARBA00022786"/>
    </source>
</evidence>
<sequence>MPEPIKLRIGYVPEHFSSPLLQLGRSSWGLAHLELVSQPSGTGQMLSSLSSDQAIQQEQKIDVAVALTESLIAALAKGREDFKLVGSYVKSSLNWAVITGTSPHAERYQSIEDLKGEKIGISRVGSGSMVMASVMALLQGWTDENGKASEVQFKVQDTFENLRRGVNFPPKQTSGPSESSHAPVSTASGQISAKDFADSAESYVSKYSDGPSQPSLGAHVFSEGWKYSAAPVPLLERSFDLLADPASQNEGARRTVLRVQQVIARSSTWGTPVLYFRASTAEGTLLTLSEIESSSLLIRNTGEKSNTTLPIHTTSAPTDLDADAGTAPSEWASLSLGNHPVTDETWIMLHPCQTAPWISLLRSNDSSSQRSSSSSGVQYIEAFMNLCASAVQMRSDQSRPGTERGPSHRSGHGQSAEKPETAAFMWEWFTTKPFVDSGEVRFIGNVPTPWPSWSIAASVPTVLSNASSSPSSDSSTSRTKLHILSDFLHRLQAQIIQFTSDEDEALRFVQNEMGYEASDVKLWYERVRWVGDSRSSLEEQHSVPSSSVAASQTHKEDVKTKTKQTGQDTSTSTVSKETLLSTLQTLLRAGAIPAPSCSDADNTNDAAAWNVKSFVWALPSQDVQSGLVD</sequence>
<protein>
    <submittedName>
        <fullName evidence="9">ALIPHATIC SULFONATES-BINDING PROTEIN-RELATED</fullName>
    </submittedName>
</protein>
<dbReference type="Pfam" id="PF03987">
    <property type="entry name" value="Autophagy_act_C"/>
    <property type="match status" value="1"/>
</dbReference>
<name>A0A0P1BEP3_9BASI</name>
<keyword evidence="6" id="KW-0072">Autophagy</keyword>
<evidence type="ECO:0000256" key="7">
    <source>
        <dbReference type="SAM" id="MobiDB-lite"/>
    </source>
</evidence>
<proteinExistence type="inferred from homology"/>
<evidence type="ECO:0000256" key="1">
    <source>
        <dbReference type="ARBA" id="ARBA00004418"/>
    </source>
</evidence>
<dbReference type="PANTHER" id="PTHR30024">
    <property type="entry name" value="ALIPHATIC SULFONATES-BINDING PROTEIN-RELATED"/>
    <property type="match status" value="1"/>
</dbReference>
<dbReference type="GO" id="GO:0042597">
    <property type="term" value="C:periplasmic space"/>
    <property type="evidence" value="ECO:0007669"/>
    <property type="project" value="UniProtKB-SubCell"/>
</dbReference>
<organism evidence="9 10">
    <name type="scientific">Ceraceosorus bombacis</name>
    <dbReference type="NCBI Taxonomy" id="401625"/>
    <lineage>
        <taxon>Eukaryota</taxon>
        <taxon>Fungi</taxon>
        <taxon>Dikarya</taxon>
        <taxon>Basidiomycota</taxon>
        <taxon>Ustilaginomycotina</taxon>
        <taxon>Exobasidiomycetes</taxon>
        <taxon>Ceraceosorales</taxon>
        <taxon>Ceraceosoraceae</taxon>
        <taxon>Ceraceosorus</taxon>
    </lineage>
</organism>
<feature type="compositionally biased region" description="Polar residues" evidence="7">
    <location>
        <begin position="542"/>
        <end position="552"/>
    </location>
</feature>
<evidence type="ECO:0000256" key="3">
    <source>
        <dbReference type="ARBA" id="ARBA00022729"/>
    </source>
</evidence>
<dbReference type="GO" id="GO:0006914">
    <property type="term" value="P:autophagy"/>
    <property type="evidence" value="ECO:0007669"/>
    <property type="project" value="UniProtKB-KW"/>
</dbReference>
<keyword evidence="5" id="KW-0813">Transport</keyword>
<reference evidence="9 10" key="1">
    <citation type="submission" date="2014-09" db="EMBL/GenBank/DDBJ databases">
        <authorList>
            <person name="Magalhaes I.L.F."/>
            <person name="Oliveira U."/>
            <person name="Santos F.R."/>
            <person name="Vidigal T.H.D.A."/>
            <person name="Brescovit A.D."/>
            <person name="Santos A.J."/>
        </authorList>
    </citation>
    <scope>NUCLEOTIDE SEQUENCE [LARGE SCALE GENOMIC DNA]</scope>
</reference>
<feature type="region of interest" description="Disordered" evidence="7">
    <location>
        <begin position="164"/>
        <end position="191"/>
    </location>
</feature>
<comment type="subcellular location">
    <subcellularLocation>
        <location evidence="1">Periplasm</location>
    </subcellularLocation>
</comment>
<evidence type="ECO:0000313" key="9">
    <source>
        <dbReference type="EMBL" id="CEH13839.1"/>
    </source>
</evidence>
<dbReference type="SUPFAM" id="SSF53850">
    <property type="entry name" value="Periplasmic binding protein-like II"/>
    <property type="match status" value="1"/>
</dbReference>
<dbReference type="STRING" id="401625.A0A0P1BEP3"/>
<feature type="compositionally biased region" description="Polar residues" evidence="7">
    <location>
        <begin position="563"/>
        <end position="575"/>
    </location>
</feature>
<dbReference type="Proteomes" id="UP000054845">
    <property type="component" value="Unassembled WGS sequence"/>
</dbReference>
<keyword evidence="10" id="KW-1185">Reference proteome</keyword>
<feature type="region of interest" description="Disordered" evidence="7">
    <location>
        <begin position="535"/>
        <end position="575"/>
    </location>
</feature>
<feature type="region of interest" description="Disordered" evidence="7">
    <location>
        <begin position="392"/>
        <end position="418"/>
    </location>
</feature>